<dbReference type="PANTHER" id="PTHR43899">
    <property type="entry name" value="RH59310P"/>
    <property type="match status" value="1"/>
</dbReference>
<dbReference type="SUPFAM" id="SSF51735">
    <property type="entry name" value="NAD(P)-binding Rossmann-fold domains"/>
    <property type="match status" value="1"/>
</dbReference>
<reference evidence="3 4" key="1">
    <citation type="submission" date="2019-09" db="EMBL/GenBank/DDBJ databases">
        <authorList>
            <person name="Chandra G."/>
            <person name="Truman W A."/>
        </authorList>
    </citation>
    <scope>NUCLEOTIDE SEQUENCE [LARGE SCALE GENOMIC DNA]</scope>
    <source>
        <strain evidence="3">PS645</strain>
    </source>
</reference>
<evidence type="ECO:0000313" key="4">
    <source>
        <dbReference type="Proteomes" id="UP000325607"/>
    </source>
</evidence>
<dbReference type="AlphaFoldDB" id="A0A5E6THY6"/>
<name>A0A5E6THY6_PSEFL</name>
<comment type="similarity">
    <text evidence="1">Belongs to the short-chain dehydrogenases/reductases (SDR) family.</text>
</comment>
<dbReference type="InterPro" id="IPR036291">
    <property type="entry name" value="NAD(P)-bd_dom_sf"/>
</dbReference>
<dbReference type="PRINTS" id="PR00081">
    <property type="entry name" value="GDHRDH"/>
</dbReference>
<dbReference type="EMBL" id="CABVGX010000021">
    <property type="protein sequence ID" value="VVM92826.1"/>
    <property type="molecule type" value="Genomic_DNA"/>
</dbReference>
<evidence type="ECO:0000256" key="2">
    <source>
        <dbReference type="ARBA" id="ARBA00023002"/>
    </source>
</evidence>
<dbReference type="RefSeq" id="WP_150581034.1">
    <property type="nucleotide sequence ID" value="NZ_CABVGX010000021.1"/>
</dbReference>
<evidence type="ECO:0000256" key="1">
    <source>
        <dbReference type="ARBA" id="ARBA00006484"/>
    </source>
</evidence>
<organism evidence="3 4">
    <name type="scientific">Pseudomonas fluorescens</name>
    <dbReference type="NCBI Taxonomy" id="294"/>
    <lineage>
        <taxon>Bacteria</taxon>
        <taxon>Pseudomonadati</taxon>
        <taxon>Pseudomonadota</taxon>
        <taxon>Gammaproteobacteria</taxon>
        <taxon>Pseudomonadales</taxon>
        <taxon>Pseudomonadaceae</taxon>
        <taxon>Pseudomonas</taxon>
    </lineage>
</organism>
<evidence type="ECO:0000313" key="3">
    <source>
        <dbReference type="EMBL" id="VVM92826.1"/>
    </source>
</evidence>
<dbReference type="Pfam" id="PF00106">
    <property type="entry name" value="adh_short"/>
    <property type="match status" value="1"/>
</dbReference>
<proteinExistence type="inferred from homology"/>
<gene>
    <name evidence="3" type="ORF">PS645_02873</name>
</gene>
<protein>
    <recommendedName>
        <fullName evidence="5">Short-chain dehydrogenase</fullName>
    </recommendedName>
</protein>
<accession>A0A5E6THY6</accession>
<dbReference type="InterPro" id="IPR051019">
    <property type="entry name" value="VLCFA-Steroid_DH"/>
</dbReference>
<evidence type="ECO:0008006" key="5">
    <source>
        <dbReference type="Google" id="ProtNLM"/>
    </source>
</evidence>
<dbReference type="Gene3D" id="3.40.50.720">
    <property type="entry name" value="NAD(P)-binding Rossmann-like Domain"/>
    <property type="match status" value="1"/>
</dbReference>
<dbReference type="PANTHER" id="PTHR43899:SF13">
    <property type="entry name" value="RH59310P"/>
    <property type="match status" value="1"/>
</dbReference>
<dbReference type="Proteomes" id="UP000325607">
    <property type="component" value="Unassembled WGS sequence"/>
</dbReference>
<dbReference type="GO" id="GO:0016491">
    <property type="term" value="F:oxidoreductase activity"/>
    <property type="evidence" value="ECO:0007669"/>
    <property type="project" value="UniProtKB-KW"/>
</dbReference>
<dbReference type="InterPro" id="IPR002347">
    <property type="entry name" value="SDR_fam"/>
</dbReference>
<keyword evidence="2" id="KW-0560">Oxidoreductase</keyword>
<dbReference type="OrthoDB" id="9810734at2"/>
<sequence>MSVPDNAFLHRYGPWAVIAGASHGVGEAFAHALGERGLNCILVARRGDALAQLKGELEDRYAVEVLVVTLDLSHPDACERLLMAVGPLQVGLFIYNAGGDPYITRFLDTSAKDWGALLRLNCSTVMQCSHAFGAAMLERGQGGLLLVGSQAALGGIRKLAMYTATKGFALNLGESLWAEWKDRGVDVLNLLIGTVDTPTMRDAMVKLKIPDALTMTLPKAQDLALLALEELGNGPTLIHPEDTLVQVATAPGAARRAHVLSKSAEAAVFIGND</sequence>